<sequence length="395" mass="45079">MSHQQALQRLERDVTEDVELCSARLLKPLLHTLETVLAPELREMVYDFLIDTGEPRMIPELEPVVPMTPLFFPPPPPPTPPIRPRRRWGRHSPFNDNYIFDSAIMGRQISREIKCYYIKKKPLYFRGTPGSERLGPVLCSHMPLPTRKRVSSFVRHLRVYLRCEHHAYHIGSLPHGLPYFESTEERNRRGEKHMFDQYSSRIRPLRDLLYDKYKIKVEICIFHSNSSSTVSAPEAQRNKYNLLEVVKPVYLHAKSQGADITVRYEHFNSGSGEDVSWELDLKEPAPNDEPDYVYSVKDASSHRTTWLASIEVARASNPGLVPVPTKSWKHALGFGSFYPECPCEACVKERIVSPGLDYTNGGLPPPAPAALPFPLPDSTWAVGDWDYVEDVSGDS</sequence>
<evidence type="ECO:0000313" key="1">
    <source>
        <dbReference type="EMBL" id="KAH7090249.1"/>
    </source>
</evidence>
<name>A0A8K0RB90_9PLEO</name>
<gene>
    <name evidence="1" type="ORF">FB567DRAFT_519419</name>
</gene>
<dbReference type="AlphaFoldDB" id="A0A8K0RB90"/>
<reference evidence="1" key="1">
    <citation type="journal article" date="2021" name="Nat. Commun.">
        <title>Genetic determinants of endophytism in the Arabidopsis root mycobiome.</title>
        <authorList>
            <person name="Mesny F."/>
            <person name="Miyauchi S."/>
            <person name="Thiergart T."/>
            <person name="Pickel B."/>
            <person name="Atanasova L."/>
            <person name="Karlsson M."/>
            <person name="Huettel B."/>
            <person name="Barry K.W."/>
            <person name="Haridas S."/>
            <person name="Chen C."/>
            <person name="Bauer D."/>
            <person name="Andreopoulos W."/>
            <person name="Pangilinan J."/>
            <person name="LaButti K."/>
            <person name="Riley R."/>
            <person name="Lipzen A."/>
            <person name="Clum A."/>
            <person name="Drula E."/>
            <person name="Henrissat B."/>
            <person name="Kohler A."/>
            <person name="Grigoriev I.V."/>
            <person name="Martin F.M."/>
            <person name="Hacquard S."/>
        </authorList>
    </citation>
    <scope>NUCLEOTIDE SEQUENCE</scope>
    <source>
        <strain evidence="1">MPI-SDFR-AT-0120</strain>
    </source>
</reference>
<dbReference type="EMBL" id="JAGMVJ010000005">
    <property type="protein sequence ID" value="KAH7090249.1"/>
    <property type="molecule type" value="Genomic_DNA"/>
</dbReference>
<accession>A0A8K0RB90</accession>
<keyword evidence="2" id="KW-1185">Reference proteome</keyword>
<comment type="caution">
    <text evidence="1">The sequence shown here is derived from an EMBL/GenBank/DDBJ whole genome shotgun (WGS) entry which is preliminary data.</text>
</comment>
<protein>
    <submittedName>
        <fullName evidence="1">Uncharacterized protein</fullName>
    </submittedName>
</protein>
<evidence type="ECO:0000313" key="2">
    <source>
        <dbReference type="Proteomes" id="UP000813461"/>
    </source>
</evidence>
<dbReference type="OrthoDB" id="3798776at2759"/>
<organism evidence="1 2">
    <name type="scientific">Paraphoma chrysanthemicola</name>
    <dbReference type="NCBI Taxonomy" id="798071"/>
    <lineage>
        <taxon>Eukaryota</taxon>
        <taxon>Fungi</taxon>
        <taxon>Dikarya</taxon>
        <taxon>Ascomycota</taxon>
        <taxon>Pezizomycotina</taxon>
        <taxon>Dothideomycetes</taxon>
        <taxon>Pleosporomycetidae</taxon>
        <taxon>Pleosporales</taxon>
        <taxon>Pleosporineae</taxon>
        <taxon>Phaeosphaeriaceae</taxon>
        <taxon>Paraphoma</taxon>
    </lineage>
</organism>
<dbReference type="Proteomes" id="UP000813461">
    <property type="component" value="Unassembled WGS sequence"/>
</dbReference>
<proteinExistence type="predicted"/>